<reference evidence="1 2" key="1">
    <citation type="submission" date="2021-01" db="EMBL/GenBank/DDBJ databases">
        <title>Whole genome shotgun sequence of Asanoa siamensis NBRC 107932.</title>
        <authorList>
            <person name="Komaki H."/>
            <person name="Tamura T."/>
        </authorList>
    </citation>
    <scope>NUCLEOTIDE SEQUENCE [LARGE SCALE GENOMIC DNA]</scope>
    <source>
        <strain evidence="1 2">NBRC 107932</strain>
    </source>
</reference>
<dbReference type="EMBL" id="BONE01000008">
    <property type="protein sequence ID" value="GIF71914.1"/>
    <property type="molecule type" value="Genomic_DNA"/>
</dbReference>
<evidence type="ECO:0000313" key="2">
    <source>
        <dbReference type="Proteomes" id="UP000604117"/>
    </source>
</evidence>
<accession>A0ABQ4CKU4</accession>
<evidence type="ECO:0000313" key="1">
    <source>
        <dbReference type="EMBL" id="GIF71914.1"/>
    </source>
</evidence>
<keyword evidence="2" id="KW-1185">Reference proteome</keyword>
<proteinExistence type="predicted"/>
<protein>
    <recommendedName>
        <fullName evidence="3">C1q domain-containing protein</fullName>
    </recommendedName>
</protein>
<sequence length="171" mass="17507">MTIAAGADILATDVTALTTRIAALESPPRCRAWSSAGVASSANNSLVLVPLDSESYDSASMHSTGTNNSRIVIPSAGTYKVLAQANWSANATGRRAISVRLNAAGSGSGGTEIMLASRAPAPASGTQLQVADELVFAQNDYIEMFTLQSSGGTLTVGGGQYATWLLARKVA</sequence>
<organism evidence="1 2">
    <name type="scientific">Asanoa siamensis</name>
    <dbReference type="NCBI Taxonomy" id="926357"/>
    <lineage>
        <taxon>Bacteria</taxon>
        <taxon>Bacillati</taxon>
        <taxon>Actinomycetota</taxon>
        <taxon>Actinomycetes</taxon>
        <taxon>Micromonosporales</taxon>
        <taxon>Micromonosporaceae</taxon>
        <taxon>Asanoa</taxon>
    </lineage>
</organism>
<dbReference type="RefSeq" id="WP_203711379.1">
    <property type="nucleotide sequence ID" value="NZ_BONE01000008.1"/>
</dbReference>
<gene>
    <name evidence="1" type="ORF">Asi02nite_14320</name>
</gene>
<evidence type="ECO:0008006" key="3">
    <source>
        <dbReference type="Google" id="ProtNLM"/>
    </source>
</evidence>
<dbReference type="Proteomes" id="UP000604117">
    <property type="component" value="Unassembled WGS sequence"/>
</dbReference>
<comment type="caution">
    <text evidence="1">The sequence shown here is derived from an EMBL/GenBank/DDBJ whole genome shotgun (WGS) entry which is preliminary data.</text>
</comment>
<name>A0ABQ4CKU4_9ACTN</name>